<sequence length="511" mass="53766">MVVVGAGPTGLMLAGELRLGGARVVVLERLPRPSGQSRGLGFTARALEVLDQRGVLPLFGEDVHTSPEGHFGGLKFDYSVLPGAHFGARGIPQARTEAVLEEWAGSLGADIRRGWELTGLADLGDAVEATVRTPHGVRRLRAAYLAGCDGGRSTVREAAGFAFPGTPATREMYLADVAGCAIRSRFLGERLPGGMVMAAPLREGVDRVIVCPDAAPARERAEPPSFAEVAAAWRHITGEDIAGGQAEWVSRFTDATRQATAYRRGRVLLAGDAAHVHLPAGGQGLSTGLQDAVNLGWKLAATVRGWAPPGLLDTYHTERHPVGARLLMNTRAQGTLYLGGAGTEPLRGLFAELMVHPAVRRHLAGVVSGLDIRYPMGADGTAADGHPLLGRRLPPVALRTAEGPVTSARLLHPARGVLLDLADDSRLRSAARGWRDRVVTVTGGPEEDGPLTGLAALLVRPDGYVAWTGEDGDGGLTGALGRWFGPPAEGAGADVRTEDRRAPHHDQEDTA</sequence>
<dbReference type="InterPro" id="IPR002938">
    <property type="entry name" value="FAD-bd"/>
</dbReference>
<evidence type="ECO:0000256" key="1">
    <source>
        <dbReference type="ARBA" id="ARBA00001974"/>
    </source>
</evidence>
<dbReference type="InterPro" id="IPR036188">
    <property type="entry name" value="FAD/NAD-bd_sf"/>
</dbReference>
<comment type="cofactor">
    <cofactor evidence="1">
        <name>FAD</name>
        <dbReference type="ChEBI" id="CHEBI:57692"/>
    </cofactor>
</comment>
<keyword evidence="6" id="KW-0503">Monooxygenase</keyword>
<reference evidence="7" key="1">
    <citation type="submission" date="2015-07" db="EMBL/GenBank/DDBJ databases">
        <title>Draft genome sequence of Streptomyces sp. CMAA 1322, a bacterium isolated from Caatinga biome, from dry forest semiarid of Brazil.</title>
        <authorList>
            <person name="Santos S.N."/>
            <person name="Gacesa R."/>
            <person name="Taketani R.G."/>
            <person name="Long P.F."/>
            <person name="Melo I.S."/>
        </authorList>
    </citation>
    <scope>NUCLEOTIDE SEQUENCE [LARGE SCALE GENOMIC DNA]</scope>
    <source>
        <strain evidence="7">CMAA 1322</strain>
    </source>
</reference>
<dbReference type="Gene3D" id="3.50.50.60">
    <property type="entry name" value="FAD/NAD(P)-binding domain"/>
    <property type="match status" value="1"/>
</dbReference>
<evidence type="ECO:0000313" key="6">
    <source>
        <dbReference type="EMBL" id="KNB52380.1"/>
    </source>
</evidence>
<evidence type="ECO:0000259" key="5">
    <source>
        <dbReference type="Pfam" id="PF01494"/>
    </source>
</evidence>
<dbReference type="PRINTS" id="PR00420">
    <property type="entry name" value="RNGMNOXGNASE"/>
</dbReference>
<dbReference type="STRING" id="1678637.AC230_11395"/>
<dbReference type="Pfam" id="PF01494">
    <property type="entry name" value="FAD_binding_3"/>
    <property type="match status" value="1"/>
</dbReference>
<proteinExistence type="predicted"/>
<name>A0A0K9XG65_9ACTN</name>
<keyword evidence="7" id="KW-1185">Reference proteome</keyword>
<dbReference type="InterPro" id="IPR050641">
    <property type="entry name" value="RIFMO-like"/>
</dbReference>
<keyword evidence="2" id="KW-0285">Flavoprotein</keyword>
<dbReference type="Pfam" id="PF21274">
    <property type="entry name" value="Rng_hyd_C"/>
    <property type="match status" value="1"/>
</dbReference>
<dbReference type="PANTHER" id="PTHR43004:SF19">
    <property type="entry name" value="BINDING MONOOXYGENASE, PUTATIVE (JCVI)-RELATED"/>
    <property type="match status" value="1"/>
</dbReference>
<evidence type="ECO:0000313" key="7">
    <source>
        <dbReference type="Proteomes" id="UP000037288"/>
    </source>
</evidence>
<dbReference type="Gene3D" id="3.40.30.120">
    <property type="match status" value="1"/>
</dbReference>
<feature type="region of interest" description="Disordered" evidence="4">
    <location>
        <begin position="484"/>
        <end position="511"/>
    </location>
</feature>
<feature type="domain" description="FAD-binding" evidence="5">
    <location>
        <begin position="2"/>
        <end position="329"/>
    </location>
</feature>
<evidence type="ECO:0000256" key="4">
    <source>
        <dbReference type="SAM" id="MobiDB-lite"/>
    </source>
</evidence>
<dbReference type="Gene3D" id="3.30.70.2450">
    <property type="match status" value="1"/>
</dbReference>
<evidence type="ECO:0000256" key="3">
    <source>
        <dbReference type="ARBA" id="ARBA00022827"/>
    </source>
</evidence>
<gene>
    <name evidence="6" type="ORF">AC230_11395</name>
</gene>
<dbReference type="GO" id="GO:0016709">
    <property type="term" value="F:oxidoreductase activity, acting on paired donors, with incorporation or reduction of molecular oxygen, NAD(P)H as one donor, and incorporation of one atom of oxygen"/>
    <property type="evidence" value="ECO:0007669"/>
    <property type="project" value="UniProtKB-ARBA"/>
</dbReference>
<dbReference type="PATRIC" id="fig|1678637.3.peg.2463"/>
<organism evidence="6 7">
    <name type="scientific">Streptomyces caatingaensis</name>
    <dbReference type="NCBI Taxonomy" id="1678637"/>
    <lineage>
        <taxon>Bacteria</taxon>
        <taxon>Bacillati</taxon>
        <taxon>Actinomycetota</taxon>
        <taxon>Actinomycetes</taxon>
        <taxon>Kitasatosporales</taxon>
        <taxon>Streptomycetaceae</taxon>
        <taxon>Streptomyces</taxon>
    </lineage>
</organism>
<comment type="caution">
    <text evidence="6">The sequence shown here is derived from an EMBL/GenBank/DDBJ whole genome shotgun (WGS) entry which is preliminary data.</text>
</comment>
<keyword evidence="3" id="KW-0274">FAD</keyword>
<feature type="compositionally biased region" description="Basic and acidic residues" evidence="4">
    <location>
        <begin position="495"/>
        <end position="511"/>
    </location>
</feature>
<evidence type="ECO:0000256" key="2">
    <source>
        <dbReference type="ARBA" id="ARBA00022630"/>
    </source>
</evidence>
<dbReference type="EMBL" id="LFXA01000007">
    <property type="protein sequence ID" value="KNB52380.1"/>
    <property type="molecule type" value="Genomic_DNA"/>
</dbReference>
<dbReference type="AlphaFoldDB" id="A0A0K9XG65"/>
<dbReference type="GO" id="GO:0071949">
    <property type="term" value="F:FAD binding"/>
    <property type="evidence" value="ECO:0007669"/>
    <property type="project" value="InterPro"/>
</dbReference>
<keyword evidence="6" id="KW-0560">Oxidoreductase</keyword>
<dbReference type="Proteomes" id="UP000037288">
    <property type="component" value="Unassembled WGS sequence"/>
</dbReference>
<dbReference type="PANTHER" id="PTHR43004">
    <property type="entry name" value="TRK SYSTEM POTASSIUM UPTAKE PROTEIN"/>
    <property type="match status" value="1"/>
</dbReference>
<protein>
    <submittedName>
        <fullName evidence="6">Monooxygenase</fullName>
    </submittedName>
</protein>
<accession>A0A0K9XG65</accession>
<dbReference type="SUPFAM" id="SSF51905">
    <property type="entry name" value="FAD/NAD(P)-binding domain"/>
    <property type="match status" value="1"/>
</dbReference>